<name>A0ACA9Q5F2_9GLOM</name>
<comment type="caution">
    <text evidence="1">The sequence shown here is derived from an EMBL/GenBank/DDBJ whole genome shotgun (WGS) entry which is preliminary data.</text>
</comment>
<sequence length="52" mass="5842">GKKDPLADVPSSEEEVSSNLNPSVDKSNHSRTENTEQQGDVIFEREEDPWTI</sequence>
<reference evidence="1" key="1">
    <citation type="submission" date="2021-06" db="EMBL/GenBank/DDBJ databases">
        <authorList>
            <person name="Kallberg Y."/>
            <person name="Tangrot J."/>
            <person name="Rosling A."/>
        </authorList>
    </citation>
    <scope>NUCLEOTIDE SEQUENCE</scope>
    <source>
        <strain evidence="1">CL356</strain>
    </source>
</reference>
<feature type="non-terminal residue" evidence="1">
    <location>
        <position position="1"/>
    </location>
</feature>
<dbReference type="EMBL" id="CAJVPT010045613">
    <property type="protein sequence ID" value="CAG8736546.1"/>
    <property type="molecule type" value="Genomic_DNA"/>
</dbReference>
<keyword evidence="2" id="KW-1185">Reference proteome</keyword>
<gene>
    <name evidence="1" type="ORF">ACOLOM_LOCUS11934</name>
</gene>
<proteinExistence type="predicted"/>
<evidence type="ECO:0000313" key="1">
    <source>
        <dbReference type="EMBL" id="CAG8736546.1"/>
    </source>
</evidence>
<dbReference type="Proteomes" id="UP000789525">
    <property type="component" value="Unassembled WGS sequence"/>
</dbReference>
<organism evidence="1 2">
    <name type="scientific">Acaulospora colombiana</name>
    <dbReference type="NCBI Taxonomy" id="27376"/>
    <lineage>
        <taxon>Eukaryota</taxon>
        <taxon>Fungi</taxon>
        <taxon>Fungi incertae sedis</taxon>
        <taxon>Mucoromycota</taxon>
        <taxon>Glomeromycotina</taxon>
        <taxon>Glomeromycetes</taxon>
        <taxon>Diversisporales</taxon>
        <taxon>Acaulosporaceae</taxon>
        <taxon>Acaulospora</taxon>
    </lineage>
</organism>
<protein>
    <submittedName>
        <fullName evidence="1">3716_t:CDS:1</fullName>
    </submittedName>
</protein>
<accession>A0ACA9Q5F2</accession>
<evidence type="ECO:0000313" key="2">
    <source>
        <dbReference type="Proteomes" id="UP000789525"/>
    </source>
</evidence>
<feature type="non-terminal residue" evidence="1">
    <location>
        <position position="52"/>
    </location>
</feature>